<dbReference type="EMBL" id="LT629758">
    <property type="protein sequence ID" value="SDT72974.1"/>
    <property type="molecule type" value="Genomic_DNA"/>
</dbReference>
<dbReference type="RefSeq" id="WP_092549798.1">
    <property type="nucleotide sequence ID" value="NZ_BOMJ01000094.1"/>
</dbReference>
<organism evidence="2 3">
    <name type="scientific">Actinoplanes derwentensis</name>
    <dbReference type="NCBI Taxonomy" id="113562"/>
    <lineage>
        <taxon>Bacteria</taxon>
        <taxon>Bacillati</taxon>
        <taxon>Actinomycetota</taxon>
        <taxon>Actinomycetes</taxon>
        <taxon>Micromonosporales</taxon>
        <taxon>Micromonosporaceae</taxon>
        <taxon>Actinoplanes</taxon>
    </lineage>
</organism>
<name>A0A1H2CRJ6_9ACTN</name>
<accession>A0A1H2CRJ6</accession>
<evidence type="ECO:0000256" key="1">
    <source>
        <dbReference type="SAM" id="MobiDB-lite"/>
    </source>
</evidence>
<feature type="compositionally biased region" description="Polar residues" evidence="1">
    <location>
        <begin position="54"/>
        <end position="65"/>
    </location>
</feature>
<protein>
    <submittedName>
        <fullName evidence="2">Uncharacterized protein</fullName>
    </submittedName>
</protein>
<keyword evidence="3" id="KW-1185">Reference proteome</keyword>
<proteinExistence type="predicted"/>
<dbReference type="Proteomes" id="UP000198688">
    <property type="component" value="Chromosome I"/>
</dbReference>
<dbReference type="OrthoDB" id="6646510at2"/>
<evidence type="ECO:0000313" key="3">
    <source>
        <dbReference type="Proteomes" id="UP000198688"/>
    </source>
</evidence>
<sequence>MVVSPTANGLNHHMGTAPERAHLIDKHLAMLQQLTTTGKGLGALPVPTGKTPVNGVTTEIESFGH</sequence>
<reference evidence="2 3" key="1">
    <citation type="submission" date="2016-10" db="EMBL/GenBank/DDBJ databases">
        <authorList>
            <person name="de Groot N.N."/>
        </authorList>
    </citation>
    <scope>NUCLEOTIDE SEQUENCE [LARGE SCALE GENOMIC DNA]</scope>
    <source>
        <strain evidence="2 3">DSM 43941</strain>
    </source>
</reference>
<gene>
    <name evidence="2" type="ORF">SAMN04489716_6537</name>
</gene>
<evidence type="ECO:0000313" key="2">
    <source>
        <dbReference type="EMBL" id="SDT72974.1"/>
    </source>
</evidence>
<feature type="region of interest" description="Disordered" evidence="1">
    <location>
        <begin position="39"/>
        <end position="65"/>
    </location>
</feature>
<dbReference type="AlphaFoldDB" id="A0A1H2CRJ6"/>